<dbReference type="Proteomes" id="UP000184471">
    <property type="component" value="Unassembled WGS sequence"/>
</dbReference>
<dbReference type="Gene3D" id="1.25.40.10">
    <property type="entry name" value="Tetratricopeptide repeat domain"/>
    <property type="match status" value="1"/>
</dbReference>
<evidence type="ECO:0000313" key="9">
    <source>
        <dbReference type="Proteomes" id="UP000184471"/>
    </source>
</evidence>
<feature type="domain" description="Bacterial transcriptional activator" evidence="7">
    <location>
        <begin position="95"/>
        <end position="240"/>
    </location>
</feature>
<dbReference type="InterPro" id="IPR011990">
    <property type="entry name" value="TPR-like_helical_dom_sf"/>
</dbReference>
<evidence type="ECO:0000256" key="3">
    <source>
        <dbReference type="ARBA" id="ARBA00023125"/>
    </source>
</evidence>
<gene>
    <name evidence="8" type="ORF">SAMN05444351_1442</name>
</gene>
<evidence type="ECO:0000256" key="5">
    <source>
        <dbReference type="SAM" id="MobiDB-lite"/>
    </source>
</evidence>
<evidence type="ECO:0000313" key="8">
    <source>
        <dbReference type="EMBL" id="SHF96031.1"/>
    </source>
</evidence>
<dbReference type="InterPro" id="IPR005158">
    <property type="entry name" value="BTAD"/>
</dbReference>
<dbReference type="InterPro" id="IPR036388">
    <property type="entry name" value="WH-like_DNA-bd_sf"/>
</dbReference>
<dbReference type="RefSeq" id="WP_073419302.1">
    <property type="nucleotide sequence ID" value="NZ_FQVX01000001.1"/>
</dbReference>
<protein>
    <submittedName>
        <fullName evidence="8">DNA-binding transcriptional activator of the SARP family</fullName>
    </submittedName>
</protein>
<dbReference type="GO" id="GO:0006355">
    <property type="term" value="P:regulation of DNA-templated transcription"/>
    <property type="evidence" value="ECO:0007669"/>
    <property type="project" value="InterPro"/>
</dbReference>
<dbReference type="InterPro" id="IPR051677">
    <property type="entry name" value="AfsR-DnrI-RedD_regulator"/>
</dbReference>
<dbReference type="PANTHER" id="PTHR35807">
    <property type="entry name" value="TRANSCRIPTIONAL REGULATOR REDD-RELATED"/>
    <property type="match status" value="1"/>
</dbReference>
<dbReference type="AlphaFoldDB" id="A0A1M5FXW0"/>
<dbReference type="InterPro" id="IPR016032">
    <property type="entry name" value="Sig_transdc_resp-reg_C-effctor"/>
</dbReference>
<keyword evidence="3 8" id="KW-0238">DNA-binding</keyword>
<evidence type="ECO:0000256" key="1">
    <source>
        <dbReference type="ARBA" id="ARBA00005820"/>
    </source>
</evidence>
<reference evidence="8 9" key="1">
    <citation type="submission" date="2016-11" db="EMBL/GenBank/DDBJ databases">
        <authorList>
            <person name="Jaros S."/>
            <person name="Januszkiewicz K."/>
            <person name="Wedrychowicz H."/>
        </authorList>
    </citation>
    <scope>NUCLEOTIDE SEQUENCE [LARGE SCALE GENOMIC DNA]</scope>
    <source>
        <strain evidence="8 9">DSM 45408</strain>
    </source>
</reference>
<feature type="region of interest" description="Disordered" evidence="5">
    <location>
        <begin position="248"/>
        <end position="272"/>
    </location>
</feature>
<evidence type="ECO:0000256" key="4">
    <source>
        <dbReference type="ARBA" id="ARBA00023163"/>
    </source>
</evidence>
<dbReference type="EMBL" id="FQVX01000001">
    <property type="protein sequence ID" value="SHF96031.1"/>
    <property type="molecule type" value="Genomic_DNA"/>
</dbReference>
<comment type="similarity">
    <text evidence="1">Belongs to the AfsR/DnrI/RedD regulatory family.</text>
</comment>
<dbReference type="STRING" id="1070870.SAMN05444351_1442"/>
<dbReference type="SMART" id="SM01043">
    <property type="entry name" value="BTAD"/>
    <property type="match status" value="1"/>
</dbReference>
<accession>A0A1M5FXW0</accession>
<dbReference type="GO" id="GO:0000160">
    <property type="term" value="P:phosphorelay signal transduction system"/>
    <property type="evidence" value="ECO:0007669"/>
    <property type="project" value="InterPro"/>
</dbReference>
<keyword evidence="2" id="KW-0805">Transcription regulation</keyword>
<dbReference type="InterPro" id="IPR001867">
    <property type="entry name" value="OmpR/PhoB-type_DNA-bd"/>
</dbReference>
<dbReference type="SUPFAM" id="SSF46894">
    <property type="entry name" value="C-terminal effector domain of the bipartite response regulators"/>
    <property type="match status" value="1"/>
</dbReference>
<dbReference type="Pfam" id="PF03704">
    <property type="entry name" value="BTAD"/>
    <property type="match status" value="1"/>
</dbReference>
<dbReference type="SMART" id="SM00862">
    <property type="entry name" value="Trans_reg_C"/>
    <property type="match status" value="1"/>
</dbReference>
<sequence>MPGLDLCLLGPVTATRDGRPLDLGGPRPRAVLAVLATAVPASVSDGGLLTGAWPPGADARPGTLQHHVSRLRRGLGGGVTRRGGGYALDLDPGAVDAVRFARLAAGGAAALATGSPAVAATTLGGALGLWRGEALAGLADLPGLAPAAARLTELRTAAEEDLAEALLRTGRVAEAAGRARELTARSPLRERGWVLLARALAEGGRRADALAALRRVRRVLAAELGLDPGAALLAAEAALLADPPRPAVRPARVHARHRARRVPAGSGPRGRR</sequence>
<feature type="domain" description="OmpR/PhoB-type" evidence="6">
    <location>
        <begin position="18"/>
        <end position="88"/>
    </location>
</feature>
<dbReference type="SUPFAM" id="SSF48452">
    <property type="entry name" value="TPR-like"/>
    <property type="match status" value="1"/>
</dbReference>
<dbReference type="Gene3D" id="1.10.10.10">
    <property type="entry name" value="Winged helix-like DNA-binding domain superfamily/Winged helix DNA-binding domain"/>
    <property type="match status" value="1"/>
</dbReference>
<proteinExistence type="inferred from homology"/>
<keyword evidence="4" id="KW-0804">Transcription</keyword>
<evidence type="ECO:0000259" key="6">
    <source>
        <dbReference type="SMART" id="SM00862"/>
    </source>
</evidence>
<organism evidence="8 9">
    <name type="scientific">Geodermatophilus nigrescens</name>
    <dbReference type="NCBI Taxonomy" id="1070870"/>
    <lineage>
        <taxon>Bacteria</taxon>
        <taxon>Bacillati</taxon>
        <taxon>Actinomycetota</taxon>
        <taxon>Actinomycetes</taxon>
        <taxon>Geodermatophilales</taxon>
        <taxon>Geodermatophilaceae</taxon>
        <taxon>Geodermatophilus</taxon>
    </lineage>
</organism>
<dbReference type="CDD" id="cd15831">
    <property type="entry name" value="BTAD"/>
    <property type="match status" value="1"/>
</dbReference>
<dbReference type="GO" id="GO:0003677">
    <property type="term" value="F:DNA binding"/>
    <property type="evidence" value="ECO:0007669"/>
    <property type="project" value="UniProtKB-KW"/>
</dbReference>
<keyword evidence="9" id="KW-1185">Reference proteome</keyword>
<evidence type="ECO:0000256" key="2">
    <source>
        <dbReference type="ARBA" id="ARBA00023015"/>
    </source>
</evidence>
<feature type="compositionally biased region" description="Basic residues" evidence="5">
    <location>
        <begin position="251"/>
        <end position="261"/>
    </location>
</feature>
<name>A0A1M5FXW0_9ACTN</name>
<dbReference type="PANTHER" id="PTHR35807:SF1">
    <property type="entry name" value="TRANSCRIPTIONAL REGULATOR REDD"/>
    <property type="match status" value="1"/>
</dbReference>
<evidence type="ECO:0000259" key="7">
    <source>
        <dbReference type="SMART" id="SM01043"/>
    </source>
</evidence>